<dbReference type="PRINTS" id="PR00455">
    <property type="entry name" value="HTHTETR"/>
</dbReference>
<dbReference type="InterPro" id="IPR001647">
    <property type="entry name" value="HTH_TetR"/>
</dbReference>
<sequence length="197" mass="21795">MRDLRTQEIRKHLTEVALRLFDDNGYDAVSVDNIAAIAGVSQRTFFRYFQSKDDLVLQYERSLHARLLAALAQRPPEEGPVTALRSAYLETATTTAGHRARIRRRGQLLAASPALRSRASGERTAGVDDITGVLALRRSGTDPGEYEWQLRVIATALSAVAAEAWTRWVFHGGDTDPADQLAEAFSLLTSGWDLLDE</sequence>
<evidence type="ECO:0000313" key="6">
    <source>
        <dbReference type="EMBL" id="NKY60463.1"/>
    </source>
</evidence>
<organism evidence="6 7">
    <name type="scientific">Nocardia flavorosea</name>
    <dbReference type="NCBI Taxonomy" id="53429"/>
    <lineage>
        <taxon>Bacteria</taxon>
        <taxon>Bacillati</taxon>
        <taxon>Actinomycetota</taxon>
        <taxon>Actinomycetes</taxon>
        <taxon>Mycobacteriales</taxon>
        <taxon>Nocardiaceae</taxon>
        <taxon>Nocardia</taxon>
    </lineage>
</organism>
<evidence type="ECO:0000259" key="5">
    <source>
        <dbReference type="PROSITE" id="PS50977"/>
    </source>
</evidence>
<dbReference type="Proteomes" id="UP000570678">
    <property type="component" value="Unassembled WGS sequence"/>
</dbReference>
<dbReference type="Gene3D" id="1.10.357.10">
    <property type="entry name" value="Tetracycline Repressor, domain 2"/>
    <property type="match status" value="1"/>
</dbReference>
<evidence type="ECO:0000256" key="3">
    <source>
        <dbReference type="ARBA" id="ARBA00023163"/>
    </source>
</evidence>
<dbReference type="SUPFAM" id="SSF46689">
    <property type="entry name" value="Homeodomain-like"/>
    <property type="match status" value="1"/>
</dbReference>
<dbReference type="EMBL" id="JAAXOT010000023">
    <property type="protein sequence ID" value="NKY60463.1"/>
    <property type="molecule type" value="Genomic_DNA"/>
</dbReference>
<evidence type="ECO:0000256" key="1">
    <source>
        <dbReference type="ARBA" id="ARBA00023015"/>
    </source>
</evidence>
<keyword evidence="1" id="KW-0805">Transcription regulation</keyword>
<dbReference type="Pfam" id="PF17754">
    <property type="entry name" value="TetR_C_14"/>
    <property type="match status" value="1"/>
</dbReference>
<dbReference type="PANTHER" id="PTHR30055">
    <property type="entry name" value="HTH-TYPE TRANSCRIPTIONAL REGULATOR RUTR"/>
    <property type="match status" value="1"/>
</dbReference>
<keyword evidence="7" id="KW-1185">Reference proteome</keyword>
<dbReference type="InterPro" id="IPR009057">
    <property type="entry name" value="Homeodomain-like_sf"/>
</dbReference>
<dbReference type="InterPro" id="IPR023772">
    <property type="entry name" value="DNA-bd_HTH_TetR-type_CS"/>
</dbReference>
<feature type="DNA-binding region" description="H-T-H motif" evidence="4">
    <location>
        <begin position="30"/>
        <end position="49"/>
    </location>
</feature>
<dbReference type="Pfam" id="PF00440">
    <property type="entry name" value="TetR_N"/>
    <property type="match status" value="1"/>
</dbReference>
<dbReference type="GO" id="GO:0000976">
    <property type="term" value="F:transcription cis-regulatory region binding"/>
    <property type="evidence" value="ECO:0007669"/>
    <property type="project" value="TreeGrafter"/>
</dbReference>
<dbReference type="GO" id="GO:0003700">
    <property type="term" value="F:DNA-binding transcription factor activity"/>
    <property type="evidence" value="ECO:0007669"/>
    <property type="project" value="TreeGrafter"/>
</dbReference>
<dbReference type="AlphaFoldDB" id="A0A846YNW0"/>
<gene>
    <name evidence="6" type="ORF">HGA15_30860</name>
</gene>
<proteinExistence type="predicted"/>
<name>A0A846YNW0_9NOCA</name>
<accession>A0A846YNW0</accession>
<evidence type="ECO:0000256" key="2">
    <source>
        <dbReference type="ARBA" id="ARBA00023125"/>
    </source>
</evidence>
<evidence type="ECO:0000313" key="7">
    <source>
        <dbReference type="Proteomes" id="UP000570678"/>
    </source>
</evidence>
<dbReference type="InterPro" id="IPR041347">
    <property type="entry name" value="MftR_C"/>
</dbReference>
<dbReference type="PROSITE" id="PS01081">
    <property type="entry name" value="HTH_TETR_1"/>
    <property type="match status" value="1"/>
</dbReference>
<dbReference type="PROSITE" id="PS50977">
    <property type="entry name" value="HTH_TETR_2"/>
    <property type="match status" value="1"/>
</dbReference>
<keyword evidence="2 4" id="KW-0238">DNA-binding</keyword>
<feature type="domain" description="HTH tetR-type" evidence="5">
    <location>
        <begin position="7"/>
        <end position="67"/>
    </location>
</feature>
<comment type="caution">
    <text evidence="6">The sequence shown here is derived from an EMBL/GenBank/DDBJ whole genome shotgun (WGS) entry which is preliminary data.</text>
</comment>
<protein>
    <submittedName>
        <fullName evidence="6">TetR family transcriptional regulator</fullName>
    </submittedName>
</protein>
<dbReference type="PANTHER" id="PTHR30055:SF238">
    <property type="entry name" value="MYCOFACTOCIN BIOSYNTHESIS TRANSCRIPTIONAL REGULATOR MFTR-RELATED"/>
    <property type="match status" value="1"/>
</dbReference>
<evidence type="ECO:0000256" key="4">
    <source>
        <dbReference type="PROSITE-ProRule" id="PRU00335"/>
    </source>
</evidence>
<reference evidence="6 7" key="1">
    <citation type="submission" date="2020-04" db="EMBL/GenBank/DDBJ databases">
        <title>MicrobeNet Type strains.</title>
        <authorList>
            <person name="Nicholson A.C."/>
        </authorList>
    </citation>
    <scope>NUCLEOTIDE SEQUENCE [LARGE SCALE GENOMIC DNA]</scope>
    <source>
        <strain evidence="6 7">JCM 3332</strain>
    </source>
</reference>
<dbReference type="Gene3D" id="1.10.10.60">
    <property type="entry name" value="Homeodomain-like"/>
    <property type="match status" value="1"/>
</dbReference>
<keyword evidence="3" id="KW-0804">Transcription</keyword>
<dbReference type="InterPro" id="IPR050109">
    <property type="entry name" value="HTH-type_TetR-like_transc_reg"/>
</dbReference>